<dbReference type="AlphaFoldDB" id="A0A1M6AQF8"/>
<evidence type="ECO:0000313" key="4">
    <source>
        <dbReference type="Proteomes" id="UP000184488"/>
    </source>
</evidence>
<dbReference type="Proteomes" id="UP000184488">
    <property type="component" value="Unassembled WGS sequence"/>
</dbReference>
<dbReference type="InterPro" id="IPR019734">
    <property type="entry name" value="TPR_rpt"/>
</dbReference>
<feature type="repeat" description="TPR" evidence="1">
    <location>
        <begin position="310"/>
        <end position="343"/>
    </location>
</feature>
<dbReference type="RefSeq" id="WP_073307989.1">
    <property type="nucleotide sequence ID" value="NZ_FQZI01000001.1"/>
</dbReference>
<name>A0A1M6AQF8_9FLAO</name>
<dbReference type="STRING" id="415425.SAMN05444363_0345"/>
<dbReference type="EMBL" id="FQZI01000001">
    <property type="protein sequence ID" value="SHI38695.1"/>
    <property type="molecule type" value="Genomic_DNA"/>
</dbReference>
<dbReference type="Gene3D" id="1.25.40.10">
    <property type="entry name" value="Tetratricopeptide repeat domain"/>
    <property type="match status" value="3"/>
</dbReference>
<evidence type="ECO:0000313" key="3">
    <source>
        <dbReference type="EMBL" id="SHI38695.1"/>
    </source>
</evidence>
<protein>
    <submittedName>
        <fullName evidence="3">Tetratricopeptide repeat-containing protein</fullName>
    </submittedName>
</protein>
<dbReference type="Pfam" id="PF13181">
    <property type="entry name" value="TPR_8"/>
    <property type="match status" value="1"/>
</dbReference>
<sequence length="450" mass="52667">MLNKVSKNRLLIVGMFIISTSLLAQTEPDDIALVSDEFQESYYESLKQKGMENFDKAIVSLEKCLKIQPENAVIYHEIGKNYFFQKDFTSAETALIKATQIDPNQKWYWIDLYEVYYETKNFNQAILTLQKVIPFDKNYKEDLVSLYMYTAQFDKALVLINELDDTVGKTEMRDRYRLEINSQSKTNATDKNDLEKAIQKNPQIEENYISLIYKYSDNGQEEKAREVAQKLEKNIPNSEWAQVFLYKYFINENKGQEAVTAFEKVINGKQIDKKIKFKMYNELLIFVLKNPSFEPQLDKATRYFENDSEFNVYKEIGKFYYKKGKWDLAVKNLEKAFQKDNSDIETNIFLLACYEEKANYDSMLKSASDLIDLFPSQPEYYYFAGKAAGKVKNFKKSNEFLESGLDYVVDNIDLEIDFCSELAEVSKQLGNLKKSDEYIARVNTLKKKKK</sequence>
<keyword evidence="2" id="KW-0732">Signal</keyword>
<dbReference type="SUPFAM" id="SSF48452">
    <property type="entry name" value="TPR-like"/>
    <property type="match status" value="3"/>
</dbReference>
<dbReference type="PROSITE" id="PS50005">
    <property type="entry name" value="TPR"/>
    <property type="match status" value="2"/>
</dbReference>
<keyword evidence="4" id="KW-1185">Reference proteome</keyword>
<dbReference type="GO" id="GO:0055087">
    <property type="term" value="C:Ski complex"/>
    <property type="evidence" value="ECO:0007669"/>
    <property type="project" value="InterPro"/>
</dbReference>
<dbReference type="SMART" id="SM00028">
    <property type="entry name" value="TPR"/>
    <property type="match status" value="5"/>
</dbReference>
<dbReference type="InterPro" id="IPR011990">
    <property type="entry name" value="TPR-like_helical_dom_sf"/>
</dbReference>
<dbReference type="Pfam" id="PF14559">
    <property type="entry name" value="TPR_19"/>
    <property type="match status" value="1"/>
</dbReference>
<evidence type="ECO:0000256" key="2">
    <source>
        <dbReference type="SAM" id="SignalP"/>
    </source>
</evidence>
<feature type="signal peptide" evidence="2">
    <location>
        <begin position="1"/>
        <end position="24"/>
    </location>
</feature>
<dbReference type="OrthoDB" id="1465784at2"/>
<dbReference type="PANTHER" id="PTHR15704:SF8">
    <property type="match status" value="1"/>
</dbReference>
<organism evidence="3 4">
    <name type="scientific">Flavobacterium terrae</name>
    <dbReference type="NCBI Taxonomy" id="415425"/>
    <lineage>
        <taxon>Bacteria</taxon>
        <taxon>Pseudomonadati</taxon>
        <taxon>Bacteroidota</taxon>
        <taxon>Flavobacteriia</taxon>
        <taxon>Flavobacteriales</taxon>
        <taxon>Flavobacteriaceae</taxon>
        <taxon>Flavobacterium</taxon>
    </lineage>
</organism>
<feature type="repeat" description="TPR" evidence="1">
    <location>
        <begin position="72"/>
        <end position="105"/>
    </location>
</feature>
<gene>
    <name evidence="3" type="ORF">SAMN05444363_0345</name>
</gene>
<keyword evidence="1" id="KW-0802">TPR repeat</keyword>
<feature type="chain" id="PRO_5013042257" evidence="2">
    <location>
        <begin position="25"/>
        <end position="450"/>
    </location>
</feature>
<accession>A0A1M6AQF8</accession>
<reference evidence="4" key="1">
    <citation type="submission" date="2016-11" db="EMBL/GenBank/DDBJ databases">
        <authorList>
            <person name="Varghese N."/>
            <person name="Submissions S."/>
        </authorList>
    </citation>
    <scope>NUCLEOTIDE SEQUENCE [LARGE SCALE GENOMIC DNA]</scope>
    <source>
        <strain evidence="4">DSM 18829</strain>
    </source>
</reference>
<evidence type="ECO:0000256" key="1">
    <source>
        <dbReference type="PROSITE-ProRule" id="PRU00339"/>
    </source>
</evidence>
<proteinExistence type="predicted"/>
<dbReference type="PANTHER" id="PTHR15704">
    <property type="entry name" value="SUPERKILLER 3 PROTEIN-RELATED"/>
    <property type="match status" value="1"/>
</dbReference>
<dbReference type="InterPro" id="IPR039226">
    <property type="entry name" value="Ski3/TTC37"/>
</dbReference>
<dbReference type="GO" id="GO:0006401">
    <property type="term" value="P:RNA catabolic process"/>
    <property type="evidence" value="ECO:0007669"/>
    <property type="project" value="InterPro"/>
</dbReference>